<name>A0A0S2I0S9_9BACT</name>
<accession>A0A0S2I0S9</accession>
<evidence type="ECO:0000313" key="2">
    <source>
        <dbReference type="Proteomes" id="UP000064893"/>
    </source>
</evidence>
<dbReference type="Proteomes" id="UP000064893">
    <property type="component" value="Chromosome"/>
</dbReference>
<dbReference type="STRING" id="1307839.L21SP5_02328"/>
<dbReference type="PANTHER" id="PTHR36452:SF1">
    <property type="entry name" value="DUF2461 DOMAIN-CONTAINING PROTEIN"/>
    <property type="match status" value="1"/>
</dbReference>
<dbReference type="EMBL" id="CP013118">
    <property type="protein sequence ID" value="ALO15960.1"/>
    <property type="molecule type" value="Genomic_DNA"/>
</dbReference>
<protein>
    <recommendedName>
        <fullName evidence="3">TIGR02453 family protein</fullName>
    </recommendedName>
</protein>
<organism evidence="1 2">
    <name type="scientific">Salinivirga cyanobacteriivorans</name>
    <dbReference type="NCBI Taxonomy" id="1307839"/>
    <lineage>
        <taxon>Bacteria</taxon>
        <taxon>Pseudomonadati</taxon>
        <taxon>Bacteroidota</taxon>
        <taxon>Bacteroidia</taxon>
        <taxon>Bacteroidales</taxon>
        <taxon>Salinivirgaceae</taxon>
        <taxon>Salinivirga</taxon>
    </lineage>
</organism>
<keyword evidence="2" id="KW-1185">Reference proteome</keyword>
<dbReference type="RefSeq" id="WP_081421513.1">
    <property type="nucleotide sequence ID" value="NZ_CP013118.1"/>
</dbReference>
<dbReference type="OrthoDB" id="9794241at2"/>
<dbReference type="PATRIC" id="fig|1307839.3.peg.2448"/>
<proteinExistence type="predicted"/>
<dbReference type="InterPro" id="IPR012808">
    <property type="entry name" value="CHP02453"/>
</dbReference>
<dbReference type="KEGG" id="blq:L21SP5_02328"/>
<evidence type="ECO:0000313" key="1">
    <source>
        <dbReference type="EMBL" id="ALO15960.1"/>
    </source>
</evidence>
<dbReference type="PIRSF" id="PIRSF028451">
    <property type="entry name" value="UCP028451"/>
    <property type="match status" value="1"/>
</dbReference>
<sequence length="226" mass="26343">MMESIIPFLKELQQNNNREWFKSHKTKYEQTRKEFEAFIEKVIAGISTFDTQVVGLTSKASVFRIYRDVRFSKDKRPYKTHYGAFMAENGRKSSKAGYYLHIEPGNCFLGGGLYRPNSEQLSKVRQQIDYDAARLREVVSEQQFKKTFGGLTGSQLKTSPRDYSGDHPDIDLLRFKDFLATHFFDDKIINIGDAEYVVNRFKVMKPLNDYLNDALLFEDEEPQVNF</sequence>
<gene>
    <name evidence="1" type="ORF">L21SP5_02328</name>
</gene>
<dbReference type="InterPro" id="IPR015996">
    <property type="entry name" value="UCP028451"/>
</dbReference>
<dbReference type="AlphaFoldDB" id="A0A0S2I0S9"/>
<evidence type="ECO:0008006" key="3">
    <source>
        <dbReference type="Google" id="ProtNLM"/>
    </source>
</evidence>
<dbReference type="NCBIfam" id="TIGR02453">
    <property type="entry name" value="TIGR02453 family protein"/>
    <property type="match status" value="1"/>
</dbReference>
<dbReference type="PANTHER" id="PTHR36452">
    <property type="entry name" value="CHROMOSOME 12, WHOLE GENOME SHOTGUN SEQUENCE"/>
    <property type="match status" value="1"/>
</dbReference>
<reference evidence="1 2" key="1">
    <citation type="submission" date="2015-11" db="EMBL/GenBank/DDBJ databases">
        <title>Description and complete genome sequence of a novel strain predominating in hypersaline microbial mats and representing a new family of the Bacteriodetes phylum.</title>
        <authorList>
            <person name="Spring S."/>
            <person name="Bunk B."/>
            <person name="Sproer C."/>
            <person name="Klenk H.-P."/>
        </authorList>
    </citation>
    <scope>NUCLEOTIDE SEQUENCE [LARGE SCALE GENOMIC DNA]</scope>
    <source>
        <strain evidence="1 2">L21-Spi-D4</strain>
    </source>
</reference>
<dbReference type="Pfam" id="PF09365">
    <property type="entry name" value="DUF2461"/>
    <property type="match status" value="1"/>
</dbReference>